<feature type="compositionally biased region" description="Acidic residues" evidence="1">
    <location>
        <begin position="42"/>
        <end position="56"/>
    </location>
</feature>
<organism evidence="3 4">
    <name type="scientific">Bogoriella caseilytica</name>
    <dbReference type="NCBI Taxonomy" id="56055"/>
    <lineage>
        <taxon>Bacteria</taxon>
        <taxon>Bacillati</taxon>
        <taxon>Actinomycetota</taxon>
        <taxon>Actinomycetes</taxon>
        <taxon>Micrococcales</taxon>
        <taxon>Bogoriellaceae</taxon>
        <taxon>Bogoriella</taxon>
    </lineage>
</organism>
<sequence>MLRTNFSLILVVTLAGVLALPGCGSDDPATPADEATAPPEETAPDDDSGDATDPEESPPQQDLDPYADDEYVFSGILAVVNGAIPAEALEAELAQGYEEATGFEARIECDADLPAETDASTECHALQADGTELDSIQAVTTAVDGDQAAYRWSPVETFGPTAPSQ</sequence>
<feature type="compositionally biased region" description="Low complexity" evidence="1">
    <location>
        <begin position="26"/>
        <end position="40"/>
    </location>
</feature>
<dbReference type="EMBL" id="RKHK01000001">
    <property type="protein sequence ID" value="ROR72714.1"/>
    <property type="molecule type" value="Genomic_DNA"/>
</dbReference>
<proteinExistence type="predicted"/>
<feature type="signal peptide" evidence="2">
    <location>
        <begin position="1"/>
        <end position="19"/>
    </location>
</feature>
<comment type="caution">
    <text evidence="3">The sequence shown here is derived from an EMBL/GenBank/DDBJ whole genome shotgun (WGS) entry which is preliminary data.</text>
</comment>
<keyword evidence="2" id="KW-0732">Signal</keyword>
<evidence type="ECO:0000313" key="4">
    <source>
        <dbReference type="Proteomes" id="UP000280668"/>
    </source>
</evidence>
<protein>
    <recommendedName>
        <fullName evidence="5">DUF4333 domain-containing protein</fullName>
    </recommendedName>
</protein>
<evidence type="ECO:0000313" key="3">
    <source>
        <dbReference type="EMBL" id="ROR72714.1"/>
    </source>
</evidence>
<name>A0A3N2BCC0_9MICO</name>
<dbReference type="Proteomes" id="UP000280668">
    <property type="component" value="Unassembled WGS sequence"/>
</dbReference>
<gene>
    <name evidence="3" type="ORF">EDD31_1073</name>
</gene>
<reference evidence="3 4" key="1">
    <citation type="submission" date="2018-11" db="EMBL/GenBank/DDBJ databases">
        <title>Sequencing the genomes of 1000 actinobacteria strains.</title>
        <authorList>
            <person name="Klenk H.-P."/>
        </authorList>
    </citation>
    <scope>NUCLEOTIDE SEQUENCE [LARGE SCALE GENOMIC DNA]</scope>
    <source>
        <strain evidence="3 4">DSM 11294</strain>
    </source>
</reference>
<accession>A0A3N2BCC0</accession>
<evidence type="ECO:0000256" key="1">
    <source>
        <dbReference type="SAM" id="MobiDB-lite"/>
    </source>
</evidence>
<evidence type="ECO:0008006" key="5">
    <source>
        <dbReference type="Google" id="ProtNLM"/>
    </source>
</evidence>
<dbReference type="RefSeq" id="WP_123303240.1">
    <property type="nucleotide sequence ID" value="NZ_RKHK01000001.1"/>
</dbReference>
<evidence type="ECO:0000256" key="2">
    <source>
        <dbReference type="SAM" id="SignalP"/>
    </source>
</evidence>
<dbReference type="AlphaFoldDB" id="A0A3N2BCC0"/>
<keyword evidence="4" id="KW-1185">Reference proteome</keyword>
<feature type="region of interest" description="Disordered" evidence="1">
    <location>
        <begin position="22"/>
        <end position="68"/>
    </location>
</feature>
<feature type="chain" id="PRO_5038786188" description="DUF4333 domain-containing protein" evidence="2">
    <location>
        <begin position="20"/>
        <end position="165"/>
    </location>
</feature>